<dbReference type="InterPro" id="IPR036890">
    <property type="entry name" value="HATPase_C_sf"/>
</dbReference>
<keyword evidence="9" id="KW-1133">Transmembrane helix</keyword>
<keyword evidence="9" id="KW-0472">Membrane</keyword>
<keyword evidence="4" id="KW-0808">Transferase</keyword>
<dbReference type="GO" id="GO:0005524">
    <property type="term" value="F:ATP binding"/>
    <property type="evidence" value="ECO:0007669"/>
    <property type="project" value="UniProtKB-KW"/>
</dbReference>
<feature type="domain" description="Signal transduction histidine kinase subgroup 3 dimerisation and phosphoacceptor" evidence="10">
    <location>
        <begin position="317"/>
        <end position="383"/>
    </location>
</feature>
<evidence type="ECO:0000256" key="7">
    <source>
        <dbReference type="ARBA" id="ARBA00022840"/>
    </source>
</evidence>
<feature type="transmembrane region" description="Helical" evidence="9">
    <location>
        <begin position="155"/>
        <end position="174"/>
    </location>
</feature>
<feature type="transmembrane region" description="Helical" evidence="9">
    <location>
        <begin position="236"/>
        <end position="269"/>
    </location>
</feature>
<organism evidence="11 12">
    <name type="scientific">Rhodococcus spelaei</name>
    <dbReference type="NCBI Taxonomy" id="2546320"/>
    <lineage>
        <taxon>Bacteria</taxon>
        <taxon>Bacillati</taxon>
        <taxon>Actinomycetota</taxon>
        <taxon>Actinomycetes</taxon>
        <taxon>Mycobacteriales</taxon>
        <taxon>Nocardiaceae</taxon>
        <taxon>Rhodococcus</taxon>
    </lineage>
</organism>
<dbReference type="SUPFAM" id="SSF55874">
    <property type="entry name" value="ATPase domain of HSP90 chaperone/DNA topoisomerase II/histidine kinase"/>
    <property type="match status" value="1"/>
</dbReference>
<dbReference type="InterPro" id="IPR050482">
    <property type="entry name" value="Sensor_HK_TwoCompSys"/>
</dbReference>
<feature type="transmembrane region" description="Helical" evidence="9">
    <location>
        <begin position="205"/>
        <end position="224"/>
    </location>
</feature>
<keyword evidence="12" id="KW-1185">Reference proteome</keyword>
<dbReference type="PANTHER" id="PTHR24421:SF10">
    <property type="entry name" value="NITRATE_NITRITE SENSOR PROTEIN NARQ"/>
    <property type="match status" value="1"/>
</dbReference>
<comment type="catalytic activity">
    <reaction evidence="1">
        <text>ATP + protein L-histidine = ADP + protein N-phospho-L-histidine.</text>
        <dbReference type="EC" id="2.7.13.3"/>
    </reaction>
</comment>
<evidence type="ECO:0000313" key="11">
    <source>
        <dbReference type="EMBL" id="TQF69090.1"/>
    </source>
</evidence>
<comment type="caution">
    <text evidence="11">The sequence shown here is derived from an EMBL/GenBank/DDBJ whole genome shotgun (WGS) entry which is preliminary data.</text>
</comment>
<evidence type="ECO:0000256" key="8">
    <source>
        <dbReference type="ARBA" id="ARBA00023012"/>
    </source>
</evidence>
<gene>
    <name evidence="11" type="ORF">FK531_09975</name>
</gene>
<dbReference type="OrthoDB" id="227596at2"/>
<name>A0A541B9S9_9NOCA</name>
<evidence type="ECO:0000256" key="1">
    <source>
        <dbReference type="ARBA" id="ARBA00000085"/>
    </source>
</evidence>
<dbReference type="AlphaFoldDB" id="A0A541B9S9"/>
<evidence type="ECO:0000256" key="5">
    <source>
        <dbReference type="ARBA" id="ARBA00022741"/>
    </source>
</evidence>
<dbReference type="EC" id="2.7.13.3" evidence="2"/>
<keyword evidence="6 11" id="KW-0418">Kinase</keyword>
<evidence type="ECO:0000256" key="9">
    <source>
        <dbReference type="SAM" id="Phobius"/>
    </source>
</evidence>
<dbReference type="Proteomes" id="UP000316256">
    <property type="component" value="Unassembled WGS sequence"/>
</dbReference>
<dbReference type="Gene3D" id="3.30.565.10">
    <property type="entry name" value="Histidine kinase-like ATPase, C-terminal domain"/>
    <property type="match status" value="1"/>
</dbReference>
<dbReference type="EMBL" id="VIGH01000004">
    <property type="protein sequence ID" value="TQF69090.1"/>
    <property type="molecule type" value="Genomic_DNA"/>
</dbReference>
<evidence type="ECO:0000256" key="6">
    <source>
        <dbReference type="ARBA" id="ARBA00022777"/>
    </source>
</evidence>
<accession>A0A541B9S9</accession>
<keyword evidence="3" id="KW-0597">Phosphoprotein</keyword>
<keyword evidence="5" id="KW-0547">Nucleotide-binding</keyword>
<keyword evidence="7" id="KW-0067">ATP-binding</keyword>
<protein>
    <recommendedName>
        <fullName evidence="2">histidine kinase</fullName>
        <ecNumber evidence="2">2.7.13.3</ecNumber>
    </recommendedName>
</protein>
<dbReference type="GO" id="GO:0016020">
    <property type="term" value="C:membrane"/>
    <property type="evidence" value="ECO:0007669"/>
    <property type="project" value="InterPro"/>
</dbReference>
<dbReference type="GO" id="GO:0046983">
    <property type="term" value="F:protein dimerization activity"/>
    <property type="evidence" value="ECO:0007669"/>
    <property type="project" value="InterPro"/>
</dbReference>
<dbReference type="InterPro" id="IPR011712">
    <property type="entry name" value="Sig_transdc_His_kin_sub3_dim/P"/>
</dbReference>
<evidence type="ECO:0000256" key="3">
    <source>
        <dbReference type="ARBA" id="ARBA00022553"/>
    </source>
</evidence>
<proteinExistence type="predicted"/>
<dbReference type="GO" id="GO:0000155">
    <property type="term" value="F:phosphorelay sensor kinase activity"/>
    <property type="evidence" value="ECO:0007669"/>
    <property type="project" value="InterPro"/>
</dbReference>
<evidence type="ECO:0000313" key="12">
    <source>
        <dbReference type="Proteomes" id="UP000316256"/>
    </source>
</evidence>
<sequence>MSSTWACAIRSQWCCNARSRSVRSSKTSAYRGFHGRTPVGVRSMSSQISSSNWTRSRVRVGANGRVVFMIGSSSASVFRCAQRYGLTAAESSCRRRDLPCDRRRDRTATTVGVRLLLQRDPLAGFAPYAEGVGVLVWWRSRYESRAPERVRDYPWWLPTCMTLITIVVAVIAVAQRGDLIPPGPAALAGLITVVPGVSQLITARVWPPMLMTATTIGGVVWLLLDPVQQDFAPVLLMVMVGTVTATAGAWWGLAASVASIGTLITVAVTAELADVGIYVGGVLLGFDVGFTMLWQNRALEAERSGRRAERERATVAERQRIARDIHDVVGHSLSVTLLHLTGARHALETDRDVDEAIDALRDAERIGREAMADIRRTVGLLATEGTESAALPGVEDIAALVDTMRGAGLSVSYRTDGSPNVTPGTALALYRITQESLANVAKHAPTSAASVRLEFTPAQARVTVENGLAVRQHGQGRSGSGLTGMADRAAQLGGIVQAGPDPEAPRWVVDARLPTGVATAIADCPWKVVTGDVYRAK</sequence>
<reference evidence="11 12" key="1">
    <citation type="submission" date="2019-06" db="EMBL/GenBank/DDBJ databases">
        <title>Rhodococcus spaelei sp. nov., isolated from a cave.</title>
        <authorList>
            <person name="Lee S.D."/>
        </authorList>
    </citation>
    <scope>NUCLEOTIDE SEQUENCE [LARGE SCALE GENOMIC DNA]</scope>
    <source>
        <strain evidence="11 12">C9-5</strain>
    </source>
</reference>
<dbReference type="CDD" id="cd16917">
    <property type="entry name" value="HATPase_UhpB-NarQ-NarX-like"/>
    <property type="match status" value="1"/>
</dbReference>
<keyword evidence="8" id="KW-0902">Two-component regulatory system</keyword>
<dbReference type="Gene3D" id="1.20.5.1930">
    <property type="match status" value="1"/>
</dbReference>
<evidence type="ECO:0000259" key="10">
    <source>
        <dbReference type="Pfam" id="PF07730"/>
    </source>
</evidence>
<evidence type="ECO:0000256" key="2">
    <source>
        <dbReference type="ARBA" id="ARBA00012438"/>
    </source>
</evidence>
<dbReference type="PANTHER" id="PTHR24421">
    <property type="entry name" value="NITRATE/NITRITE SENSOR PROTEIN NARX-RELATED"/>
    <property type="match status" value="1"/>
</dbReference>
<keyword evidence="9" id="KW-0812">Transmembrane</keyword>
<dbReference type="Pfam" id="PF07730">
    <property type="entry name" value="HisKA_3"/>
    <property type="match status" value="1"/>
</dbReference>
<evidence type="ECO:0000256" key="4">
    <source>
        <dbReference type="ARBA" id="ARBA00022679"/>
    </source>
</evidence>